<evidence type="ECO:0000313" key="1">
    <source>
        <dbReference type="EMBL" id="GHC82821.1"/>
    </source>
</evidence>
<accession>A0A918WTT9</accession>
<dbReference type="Gene3D" id="3.40.50.2000">
    <property type="entry name" value="Glycogen Phosphorylase B"/>
    <property type="match status" value="2"/>
</dbReference>
<evidence type="ECO:0000313" key="2">
    <source>
        <dbReference type="Proteomes" id="UP000638353"/>
    </source>
</evidence>
<organism evidence="1 2">
    <name type="scientific">Streptomyces finlayi</name>
    <dbReference type="NCBI Taxonomy" id="67296"/>
    <lineage>
        <taxon>Bacteria</taxon>
        <taxon>Bacillati</taxon>
        <taxon>Actinomycetota</taxon>
        <taxon>Actinomycetes</taxon>
        <taxon>Kitasatosporales</taxon>
        <taxon>Streptomycetaceae</taxon>
        <taxon>Streptomyces</taxon>
    </lineage>
</organism>
<proteinExistence type="predicted"/>
<evidence type="ECO:0008006" key="3">
    <source>
        <dbReference type="Google" id="ProtNLM"/>
    </source>
</evidence>
<sequence>MSRVSTARRPRITVVQPYVTGYRAPFLARLGPELDARGIDLTVAHGRPTPWLVARGDAVRLPGARELPQRSVELAGRTLIWRDLGELAERSDVLVVEQALHNLESLPHLLRPGRRGPAVALWGHGSSRTVRHGSGLRAVKRALTRRAHWFFAYTDSGAKAVGDTGFPGERITVVRNTIDTGALVAAREAVTDAEVARFRSEHRLVQGRTALYIGALDATKRLGFLLDAAERIARELPGFRLIVAGDGDGRGEVERAAAAGAPVVYVGRTTGDAHKALLGAASDLMLVPGLVGLVAVDSFALRTPVLTVRSALHGPEFDYLRDGHNAVITHDCPGTYAATAVALLTGGAELDRLREACRTDAERYTIGGMAERFARGAQEMVRALPNFGI</sequence>
<reference evidence="1" key="2">
    <citation type="submission" date="2020-09" db="EMBL/GenBank/DDBJ databases">
        <authorList>
            <person name="Sun Q."/>
            <person name="Ohkuma M."/>
        </authorList>
    </citation>
    <scope>NUCLEOTIDE SEQUENCE</scope>
    <source>
        <strain evidence="1">JCM 4637</strain>
    </source>
</reference>
<dbReference type="Pfam" id="PF13692">
    <property type="entry name" value="Glyco_trans_1_4"/>
    <property type="match status" value="1"/>
</dbReference>
<comment type="caution">
    <text evidence="1">The sequence shown here is derived from an EMBL/GenBank/DDBJ whole genome shotgun (WGS) entry which is preliminary data.</text>
</comment>
<protein>
    <recommendedName>
        <fullName evidence="3">Glycosyltransferase</fullName>
    </recommendedName>
</protein>
<dbReference type="InterPro" id="IPR050194">
    <property type="entry name" value="Glycosyltransferase_grp1"/>
</dbReference>
<gene>
    <name evidence="1" type="ORF">GCM10010334_11380</name>
</gene>
<dbReference type="GO" id="GO:0016757">
    <property type="term" value="F:glycosyltransferase activity"/>
    <property type="evidence" value="ECO:0007669"/>
    <property type="project" value="TreeGrafter"/>
</dbReference>
<reference evidence="1" key="1">
    <citation type="journal article" date="2014" name="Int. J. Syst. Evol. Microbiol.">
        <title>Complete genome sequence of Corynebacterium casei LMG S-19264T (=DSM 44701T), isolated from a smear-ripened cheese.</title>
        <authorList>
            <consortium name="US DOE Joint Genome Institute (JGI-PGF)"/>
            <person name="Walter F."/>
            <person name="Albersmeier A."/>
            <person name="Kalinowski J."/>
            <person name="Ruckert C."/>
        </authorList>
    </citation>
    <scope>NUCLEOTIDE SEQUENCE</scope>
    <source>
        <strain evidence="1">JCM 4637</strain>
    </source>
</reference>
<name>A0A918WTT9_9ACTN</name>
<dbReference type="EMBL" id="BMVC01000002">
    <property type="protein sequence ID" value="GHC82821.1"/>
    <property type="molecule type" value="Genomic_DNA"/>
</dbReference>
<dbReference type="Proteomes" id="UP000638353">
    <property type="component" value="Unassembled WGS sequence"/>
</dbReference>
<dbReference type="AlphaFoldDB" id="A0A918WTT9"/>
<dbReference type="SUPFAM" id="SSF53756">
    <property type="entry name" value="UDP-Glycosyltransferase/glycogen phosphorylase"/>
    <property type="match status" value="1"/>
</dbReference>
<dbReference type="PANTHER" id="PTHR45947">
    <property type="entry name" value="SULFOQUINOVOSYL TRANSFERASE SQD2"/>
    <property type="match status" value="1"/>
</dbReference>
<dbReference type="PANTHER" id="PTHR45947:SF3">
    <property type="entry name" value="SULFOQUINOVOSYL TRANSFERASE SQD2"/>
    <property type="match status" value="1"/>
</dbReference>